<dbReference type="Proteomes" id="UP001454489">
    <property type="component" value="Unassembled WGS sequence"/>
</dbReference>
<dbReference type="InterPro" id="IPR052913">
    <property type="entry name" value="Glycopeptide_resist_protein"/>
</dbReference>
<dbReference type="EMBL" id="JBBMEX010000013">
    <property type="protein sequence ID" value="MEQ2558498.1"/>
    <property type="molecule type" value="Genomic_DNA"/>
</dbReference>
<feature type="domain" description="G5" evidence="4">
    <location>
        <begin position="372"/>
        <end position="451"/>
    </location>
</feature>
<feature type="compositionally biased region" description="Low complexity" evidence="2">
    <location>
        <begin position="494"/>
        <end position="516"/>
    </location>
</feature>
<evidence type="ECO:0000313" key="6">
    <source>
        <dbReference type="Proteomes" id="UP001454489"/>
    </source>
</evidence>
<dbReference type="Pfam" id="PF07501">
    <property type="entry name" value="G5"/>
    <property type="match status" value="1"/>
</dbReference>
<dbReference type="InterPro" id="IPR022029">
    <property type="entry name" value="YoaR-like_PG-bd"/>
</dbReference>
<proteinExistence type="predicted"/>
<feature type="region of interest" description="Disordered" evidence="2">
    <location>
        <begin position="494"/>
        <end position="550"/>
    </location>
</feature>
<organism evidence="5 6">
    <name type="scientific">Maccoyibacter intestinihominis</name>
    <dbReference type="NCBI Taxonomy" id="3133499"/>
    <lineage>
        <taxon>Bacteria</taxon>
        <taxon>Bacillati</taxon>
        <taxon>Bacillota</taxon>
        <taxon>Clostridia</taxon>
        <taxon>Lachnospirales</taxon>
        <taxon>Lachnospiraceae</taxon>
        <taxon>Maccoyibacter</taxon>
    </lineage>
</organism>
<gene>
    <name evidence="5" type="ORF">WMO43_11565</name>
</gene>
<evidence type="ECO:0000256" key="3">
    <source>
        <dbReference type="SAM" id="SignalP"/>
    </source>
</evidence>
<dbReference type="PANTHER" id="PTHR35788">
    <property type="entry name" value="EXPORTED PROTEIN-RELATED"/>
    <property type="match status" value="1"/>
</dbReference>
<dbReference type="PROSITE" id="PS51109">
    <property type="entry name" value="G5"/>
    <property type="match status" value="1"/>
</dbReference>
<comment type="caution">
    <text evidence="5">The sequence shown here is derived from an EMBL/GenBank/DDBJ whole genome shotgun (WGS) entry which is preliminary data.</text>
</comment>
<dbReference type="InterPro" id="IPR007391">
    <property type="entry name" value="Vancomycin_resist_VanW"/>
</dbReference>
<dbReference type="Pfam" id="PF04294">
    <property type="entry name" value="VanW"/>
    <property type="match status" value="1"/>
</dbReference>
<evidence type="ECO:0000256" key="2">
    <source>
        <dbReference type="SAM" id="MobiDB-lite"/>
    </source>
</evidence>
<name>A0ABV1HFL9_9FIRM</name>
<accession>A0ABV1HFL9</accession>
<dbReference type="Gene3D" id="2.20.230.10">
    <property type="entry name" value="Resuscitation-promoting factor rpfb"/>
    <property type="match status" value="1"/>
</dbReference>
<sequence>MRNIKKRWFLFVAAFVLVAAAGIHMGVKAEEDENHVIADRVYIGDVSVAGMTEEEATAAVEDYIESLQDTAITLKAGENSIEVTAKDLGVTWGNPELAEKAVNLGRTGNPIARYKEKKDLEKGDKVFVLSYAIDESKTAALLKEHAKELDQEAQDNGLTRENGQFTFVKGHEGIKVNAEKSIEQIASHMQNQWDGKAASIELSAKLVEPRGSEEELAEVKDLLGGYSTNFSSSSAGRAKNVRNGASKINGSIIYPGEEFSVHDAVVPFNAENGYELAGSYENGTTVETYGGGICQVSTTLYNAVIRAELEITERFAHSMIVSYVEPSMDAAISGEYKDLKFKNSTKYPVYIEGYTDGGIIHFNVYGKETRDANREVEFVSETTGETDPGVKYVADGTLQIGTISTQQSAHIGKKAKLWKVVKVNGKEESREVFNTSNYQASPKIVRVGTASDSQDAINAVMAAIGTQDEATIQAAAAANCTAARDAAAAQQAAEAAAAAAAQPAEPAQPEQPSQPEENNKDDKKDSDKKDESKDDNQKDTKEEENNQGND</sequence>
<dbReference type="SMART" id="SM01208">
    <property type="entry name" value="G5"/>
    <property type="match status" value="1"/>
</dbReference>
<keyword evidence="6" id="KW-1185">Reference proteome</keyword>
<dbReference type="PANTHER" id="PTHR35788:SF1">
    <property type="entry name" value="EXPORTED PROTEIN"/>
    <property type="match status" value="1"/>
</dbReference>
<keyword evidence="1 3" id="KW-0732">Signal</keyword>
<dbReference type="InterPro" id="IPR011098">
    <property type="entry name" value="G5_dom"/>
</dbReference>
<evidence type="ECO:0000256" key="1">
    <source>
        <dbReference type="ARBA" id="ARBA00022729"/>
    </source>
</evidence>
<dbReference type="RefSeq" id="WP_353531301.1">
    <property type="nucleotide sequence ID" value="NZ_JBBMEX010000013.1"/>
</dbReference>
<feature type="compositionally biased region" description="Basic and acidic residues" evidence="2">
    <location>
        <begin position="517"/>
        <end position="544"/>
    </location>
</feature>
<feature type="signal peptide" evidence="3">
    <location>
        <begin position="1"/>
        <end position="29"/>
    </location>
</feature>
<reference evidence="5 6" key="1">
    <citation type="submission" date="2024-03" db="EMBL/GenBank/DDBJ databases">
        <title>Human intestinal bacterial collection.</title>
        <authorList>
            <person name="Pauvert C."/>
            <person name="Hitch T.C.A."/>
            <person name="Clavel T."/>
        </authorList>
    </citation>
    <scope>NUCLEOTIDE SEQUENCE [LARGE SCALE GENOMIC DNA]</scope>
    <source>
        <strain evidence="5 6">CLA-AA-H185</strain>
    </source>
</reference>
<evidence type="ECO:0000313" key="5">
    <source>
        <dbReference type="EMBL" id="MEQ2558498.1"/>
    </source>
</evidence>
<dbReference type="Pfam" id="PF12229">
    <property type="entry name" value="PG_binding_4"/>
    <property type="match status" value="1"/>
</dbReference>
<evidence type="ECO:0000259" key="4">
    <source>
        <dbReference type="PROSITE" id="PS51109"/>
    </source>
</evidence>
<feature type="chain" id="PRO_5045335045" evidence="3">
    <location>
        <begin position="30"/>
        <end position="550"/>
    </location>
</feature>
<protein>
    <submittedName>
        <fullName evidence="5">VanW family protein</fullName>
    </submittedName>
</protein>